<name>A0ACB8T5Z4_9AGAM</name>
<dbReference type="EMBL" id="MU277201">
    <property type="protein sequence ID" value="KAI0063948.1"/>
    <property type="molecule type" value="Genomic_DNA"/>
</dbReference>
<feature type="non-terminal residue" evidence="1">
    <location>
        <position position="319"/>
    </location>
</feature>
<comment type="caution">
    <text evidence="1">The sequence shown here is derived from an EMBL/GenBank/DDBJ whole genome shotgun (WGS) entry which is preliminary data.</text>
</comment>
<reference evidence="1" key="1">
    <citation type="submission" date="2021-03" db="EMBL/GenBank/DDBJ databases">
        <authorList>
            <consortium name="DOE Joint Genome Institute"/>
            <person name="Ahrendt S."/>
            <person name="Looney B.P."/>
            <person name="Miyauchi S."/>
            <person name="Morin E."/>
            <person name="Drula E."/>
            <person name="Courty P.E."/>
            <person name="Chicoki N."/>
            <person name="Fauchery L."/>
            <person name="Kohler A."/>
            <person name="Kuo A."/>
            <person name="Labutti K."/>
            <person name="Pangilinan J."/>
            <person name="Lipzen A."/>
            <person name="Riley R."/>
            <person name="Andreopoulos W."/>
            <person name="He G."/>
            <person name="Johnson J."/>
            <person name="Barry K.W."/>
            <person name="Grigoriev I.V."/>
            <person name="Nagy L."/>
            <person name="Hibbett D."/>
            <person name="Henrissat B."/>
            <person name="Matheny P.B."/>
            <person name="Labbe J."/>
            <person name="Martin F."/>
        </authorList>
    </citation>
    <scope>NUCLEOTIDE SEQUENCE</scope>
    <source>
        <strain evidence="1">HHB10654</strain>
    </source>
</reference>
<organism evidence="1 2">
    <name type="scientific">Artomyces pyxidatus</name>
    <dbReference type="NCBI Taxonomy" id="48021"/>
    <lineage>
        <taxon>Eukaryota</taxon>
        <taxon>Fungi</taxon>
        <taxon>Dikarya</taxon>
        <taxon>Basidiomycota</taxon>
        <taxon>Agaricomycotina</taxon>
        <taxon>Agaricomycetes</taxon>
        <taxon>Russulales</taxon>
        <taxon>Auriscalpiaceae</taxon>
        <taxon>Artomyces</taxon>
    </lineage>
</organism>
<protein>
    <submittedName>
        <fullName evidence="1">Uncharacterized protein</fullName>
    </submittedName>
</protein>
<accession>A0ACB8T5Z4</accession>
<proteinExistence type="predicted"/>
<feature type="non-terminal residue" evidence="1">
    <location>
        <position position="1"/>
    </location>
</feature>
<gene>
    <name evidence="1" type="ORF">BV25DRAFT_1774783</name>
</gene>
<reference evidence="1" key="2">
    <citation type="journal article" date="2022" name="New Phytol.">
        <title>Evolutionary transition to the ectomycorrhizal habit in the genomes of a hyperdiverse lineage of mushroom-forming fungi.</title>
        <authorList>
            <person name="Looney B."/>
            <person name="Miyauchi S."/>
            <person name="Morin E."/>
            <person name="Drula E."/>
            <person name="Courty P.E."/>
            <person name="Kohler A."/>
            <person name="Kuo A."/>
            <person name="LaButti K."/>
            <person name="Pangilinan J."/>
            <person name="Lipzen A."/>
            <person name="Riley R."/>
            <person name="Andreopoulos W."/>
            <person name="He G."/>
            <person name="Johnson J."/>
            <person name="Nolan M."/>
            <person name="Tritt A."/>
            <person name="Barry K.W."/>
            <person name="Grigoriev I.V."/>
            <person name="Nagy L.G."/>
            <person name="Hibbett D."/>
            <person name="Henrissat B."/>
            <person name="Matheny P.B."/>
            <person name="Labbe J."/>
            <person name="Martin F.M."/>
        </authorList>
    </citation>
    <scope>NUCLEOTIDE SEQUENCE</scope>
    <source>
        <strain evidence="1">HHB10654</strain>
    </source>
</reference>
<dbReference type="Proteomes" id="UP000814140">
    <property type="component" value="Unassembled WGS sequence"/>
</dbReference>
<sequence length="319" mass="36106">VSPDSEPQFRVLLAQGIPAVVDIDCRKMQGGWTPRDFIRCFGDRKITVVNAETNLSSPSTVKAFFEQFGQERPFKEALKLKDWPPEKDFRAEFSDHYESFIDAVPFPDMTRPDGVMNMRSHYPKNGVVPDLGPKMYNAFGNEDDENKKGSTRLHMDATDAVNIMAHAELHPDGRLGAAKWDIFTRDSIPKLRTFLRIEGGFEGVGDPIHSQSIYLTPSLLRRLSTDYGIRPYTLYQNPGQAVFIPSGCPHQVSNRNDAVKVACDFLSMENLRVTEWVSQDFRHHRLAGGSTLDVLQLHPTLWYTWKALCQLHDASPPVD</sequence>
<evidence type="ECO:0000313" key="2">
    <source>
        <dbReference type="Proteomes" id="UP000814140"/>
    </source>
</evidence>
<keyword evidence="2" id="KW-1185">Reference proteome</keyword>
<evidence type="ECO:0000313" key="1">
    <source>
        <dbReference type="EMBL" id="KAI0063948.1"/>
    </source>
</evidence>